<dbReference type="InterPro" id="IPR000182">
    <property type="entry name" value="GNAT_dom"/>
</dbReference>
<evidence type="ECO:0000259" key="1">
    <source>
        <dbReference type="PROSITE" id="PS51186"/>
    </source>
</evidence>
<keyword evidence="2" id="KW-0689">Ribosomal protein</keyword>
<name>A0A1H9U6T9_9FIRM</name>
<gene>
    <name evidence="2" type="ORF">SAMN02910429_01948</name>
</gene>
<dbReference type="Pfam" id="PF13508">
    <property type="entry name" value="Acetyltransf_7"/>
    <property type="match status" value="1"/>
</dbReference>
<proteinExistence type="predicted"/>
<dbReference type="GO" id="GO:0016747">
    <property type="term" value="F:acyltransferase activity, transferring groups other than amino-acyl groups"/>
    <property type="evidence" value="ECO:0007669"/>
    <property type="project" value="InterPro"/>
</dbReference>
<reference evidence="3" key="1">
    <citation type="submission" date="2016-10" db="EMBL/GenBank/DDBJ databases">
        <authorList>
            <person name="Varghese N."/>
            <person name="Submissions S."/>
        </authorList>
    </citation>
    <scope>NUCLEOTIDE SEQUENCE [LARGE SCALE GENOMIC DNA]</scope>
    <source>
        <strain evidence="3">S1b</strain>
    </source>
</reference>
<evidence type="ECO:0000313" key="2">
    <source>
        <dbReference type="EMBL" id="SES04948.1"/>
    </source>
</evidence>
<dbReference type="EMBL" id="FOGW01000024">
    <property type="protein sequence ID" value="SES04948.1"/>
    <property type="molecule type" value="Genomic_DNA"/>
</dbReference>
<dbReference type="Gene3D" id="3.40.630.30">
    <property type="match status" value="1"/>
</dbReference>
<dbReference type="InterPro" id="IPR016181">
    <property type="entry name" value="Acyl_CoA_acyltransferase"/>
</dbReference>
<sequence length="157" mass="18428">MNVRVRRFKEVDAEEVRNIIVRNFLEVNSKDYGIEAMQFLANVYDVNKVLQIASYAHMYVFEVDDKIVGTGSISSYWGSETESILLTIFVLPEYHNKGIGSKIIETLEQDELFLRANRIEIPASITATEFYRKFGYNYKNGVKELDEEHHYRLEKFR</sequence>
<protein>
    <submittedName>
        <fullName evidence="2">Ribosomal protein S18 acetylase RimI</fullName>
    </submittedName>
</protein>
<accession>A0A1H9U6T9</accession>
<dbReference type="SUPFAM" id="SSF55729">
    <property type="entry name" value="Acyl-CoA N-acyltransferases (Nat)"/>
    <property type="match status" value="1"/>
</dbReference>
<dbReference type="PROSITE" id="PS51186">
    <property type="entry name" value="GNAT"/>
    <property type="match status" value="1"/>
</dbReference>
<dbReference type="PANTHER" id="PTHR43451">
    <property type="entry name" value="ACETYLTRANSFERASE (GNAT) FAMILY PROTEIN"/>
    <property type="match status" value="1"/>
</dbReference>
<dbReference type="PANTHER" id="PTHR43451:SF1">
    <property type="entry name" value="ACETYLTRANSFERASE"/>
    <property type="match status" value="1"/>
</dbReference>
<organism evidence="2 3">
    <name type="scientific">Lachnobacterium bovis</name>
    <dbReference type="NCBI Taxonomy" id="140626"/>
    <lineage>
        <taxon>Bacteria</taxon>
        <taxon>Bacillati</taxon>
        <taxon>Bacillota</taxon>
        <taxon>Clostridia</taxon>
        <taxon>Lachnospirales</taxon>
        <taxon>Lachnospiraceae</taxon>
        <taxon>Lachnobacterium</taxon>
    </lineage>
</organism>
<dbReference type="InterPro" id="IPR052564">
    <property type="entry name" value="N-acetyltrans/Recomb-assoc"/>
</dbReference>
<dbReference type="RefSeq" id="WP_242941495.1">
    <property type="nucleotide sequence ID" value="NZ_FOGW01000024.1"/>
</dbReference>
<dbReference type="CDD" id="cd04301">
    <property type="entry name" value="NAT_SF"/>
    <property type="match status" value="1"/>
</dbReference>
<dbReference type="Proteomes" id="UP000182471">
    <property type="component" value="Unassembled WGS sequence"/>
</dbReference>
<dbReference type="GO" id="GO:0005840">
    <property type="term" value="C:ribosome"/>
    <property type="evidence" value="ECO:0007669"/>
    <property type="project" value="UniProtKB-KW"/>
</dbReference>
<keyword evidence="3" id="KW-1185">Reference proteome</keyword>
<feature type="domain" description="N-acetyltransferase" evidence="1">
    <location>
        <begin position="3"/>
        <end position="157"/>
    </location>
</feature>
<dbReference type="AlphaFoldDB" id="A0A1H9U6T9"/>
<evidence type="ECO:0000313" key="3">
    <source>
        <dbReference type="Proteomes" id="UP000182471"/>
    </source>
</evidence>
<keyword evidence="2" id="KW-0687">Ribonucleoprotein</keyword>